<gene>
    <name evidence="2" type="ORF">GCM10022204_15800</name>
</gene>
<comment type="caution">
    <text evidence="2">The sequence shown here is derived from an EMBL/GenBank/DDBJ whole genome shotgun (WGS) entry which is preliminary data.</text>
</comment>
<organism evidence="2 3">
    <name type="scientific">Microlunatus aurantiacus</name>
    <dbReference type="NCBI Taxonomy" id="446786"/>
    <lineage>
        <taxon>Bacteria</taxon>
        <taxon>Bacillati</taxon>
        <taxon>Actinomycetota</taxon>
        <taxon>Actinomycetes</taxon>
        <taxon>Propionibacteriales</taxon>
        <taxon>Propionibacteriaceae</taxon>
        <taxon>Microlunatus</taxon>
    </lineage>
</organism>
<dbReference type="Pfam" id="PF08044">
    <property type="entry name" value="DUF1707"/>
    <property type="match status" value="1"/>
</dbReference>
<sequence>MTPGSYRASDADRDQVSEVLNTAYAEGRLTFDEHQERAQSALQARTFDDLTELTADLVPLQALPVHADPNRRQLVVREGAIAESDKMSTVMSTVRREGSWRVRAHSMANNVMGDIKLDLTQATFDAPVVALTGTVLMGSMVIRVPLGVTVINEVTNVLGDTSVKDIGEPDPSMPTLVLKGTNIMGDIKVRGPKKPSRWRKALT</sequence>
<evidence type="ECO:0000259" key="1">
    <source>
        <dbReference type="Pfam" id="PF08044"/>
    </source>
</evidence>
<keyword evidence="3" id="KW-1185">Reference proteome</keyword>
<dbReference type="Proteomes" id="UP001500051">
    <property type="component" value="Unassembled WGS sequence"/>
</dbReference>
<evidence type="ECO:0000313" key="2">
    <source>
        <dbReference type="EMBL" id="GAA3700006.1"/>
    </source>
</evidence>
<proteinExistence type="predicted"/>
<feature type="domain" description="DUF1707" evidence="1">
    <location>
        <begin position="7"/>
        <end position="57"/>
    </location>
</feature>
<accession>A0ABP7D6W0</accession>
<dbReference type="EMBL" id="BAAAYX010000004">
    <property type="protein sequence ID" value="GAA3700006.1"/>
    <property type="molecule type" value="Genomic_DNA"/>
</dbReference>
<reference evidence="3" key="1">
    <citation type="journal article" date="2019" name="Int. J. Syst. Evol. Microbiol.">
        <title>The Global Catalogue of Microorganisms (GCM) 10K type strain sequencing project: providing services to taxonomists for standard genome sequencing and annotation.</title>
        <authorList>
            <consortium name="The Broad Institute Genomics Platform"/>
            <consortium name="The Broad Institute Genome Sequencing Center for Infectious Disease"/>
            <person name="Wu L."/>
            <person name="Ma J."/>
        </authorList>
    </citation>
    <scope>NUCLEOTIDE SEQUENCE [LARGE SCALE GENOMIC DNA]</scope>
    <source>
        <strain evidence="3">JCM 16548</strain>
    </source>
</reference>
<protein>
    <submittedName>
        <fullName evidence="2">DUF1707 domain-containing protein</fullName>
    </submittedName>
</protein>
<dbReference type="InterPro" id="IPR012551">
    <property type="entry name" value="DUF1707_SHOCT-like"/>
</dbReference>
<name>A0ABP7D6W0_9ACTN</name>
<evidence type="ECO:0000313" key="3">
    <source>
        <dbReference type="Proteomes" id="UP001500051"/>
    </source>
</evidence>
<dbReference type="PANTHER" id="PTHR40763:SF5">
    <property type="entry name" value="MEMBRANE PROTEIN"/>
    <property type="match status" value="1"/>
</dbReference>
<dbReference type="RefSeq" id="WP_344811778.1">
    <property type="nucleotide sequence ID" value="NZ_BAAAYX010000004.1"/>
</dbReference>
<dbReference type="PANTHER" id="PTHR40763">
    <property type="entry name" value="MEMBRANE PROTEIN-RELATED"/>
    <property type="match status" value="1"/>
</dbReference>